<dbReference type="GO" id="GO:0012505">
    <property type="term" value="C:endomembrane system"/>
    <property type="evidence" value="ECO:0007669"/>
    <property type="project" value="UniProtKB-SubCell"/>
</dbReference>
<evidence type="ECO:0000313" key="11">
    <source>
        <dbReference type="EMBL" id="GJN00770.1"/>
    </source>
</evidence>
<evidence type="ECO:0000256" key="6">
    <source>
        <dbReference type="ARBA" id="ARBA00022967"/>
    </source>
</evidence>
<proteinExistence type="inferred from homology"/>
<evidence type="ECO:0000256" key="1">
    <source>
        <dbReference type="ARBA" id="ARBA00004127"/>
    </source>
</evidence>
<feature type="transmembrane region" description="Helical" evidence="10">
    <location>
        <begin position="323"/>
        <end position="342"/>
    </location>
</feature>
<gene>
    <name evidence="11" type="primary">ga17977</name>
    <name evidence="11" type="ORF">PR202_ga17977</name>
</gene>
<evidence type="ECO:0000313" key="12">
    <source>
        <dbReference type="Proteomes" id="UP001054889"/>
    </source>
</evidence>
<organism evidence="11 12">
    <name type="scientific">Eleusine coracana subsp. coracana</name>
    <dbReference type="NCBI Taxonomy" id="191504"/>
    <lineage>
        <taxon>Eukaryota</taxon>
        <taxon>Viridiplantae</taxon>
        <taxon>Streptophyta</taxon>
        <taxon>Embryophyta</taxon>
        <taxon>Tracheophyta</taxon>
        <taxon>Spermatophyta</taxon>
        <taxon>Magnoliopsida</taxon>
        <taxon>Liliopsida</taxon>
        <taxon>Poales</taxon>
        <taxon>Poaceae</taxon>
        <taxon>PACMAD clade</taxon>
        <taxon>Chloridoideae</taxon>
        <taxon>Cynodonteae</taxon>
        <taxon>Eleusininae</taxon>
        <taxon>Eleusine</taxon>
    </lineage>
</organism>
<keyword evidence="4 10" id="KW-0812">Transmembrane</keyword>
<evidence type="ECO:0000256" key="5">
    <source>
        <dbReference type="ARBA" id="ARBA00022842"/>
    </source>
</evidence>
<name>A0AAV5CRI2_ELECO</name>
<dbReference type="EC" id="7.1.3.1" evidence="2"/>
<evidence type="ECO:0000256" key="2">
    <source>
        <dbReference type="ARBA" id="ARBA00013242"/>
    </source>
</evidence>
<feature type="transmembrane region" description="Helical" evidence="10">
    <location>
        <begin position="131"/>
        <end position="158"/>
    </location>
</feature>
<evidence type="ECO:0000256" key="8">
    <source>
        <dbReference type="ARBA" id="ARBA00023065"/>
    </source>
</evidence>
<dbReference type="EMBL" id="BQKI01000008">
    <property type="protein sequence ID" value="GJN00770.1"/>
    <property type="molecule type" value="Genomic_DNA"/>
</dbReference>
<comment type="subcellular location">
    <subcellularLocation>
        <location evidence="1">Endomembrane system</location>
        <topology evidence="1">Multi-pass membrane protein</topology>
    </subcellularLocation>
</comment>
<feature type="transmembrane region" description="Helical" evidence="10">
    <location>
        <begin position="508"/>
        <end position="525"/>
    </location>
</feature>
<dbReference type="Pfam" id="PF03030">
    <property type="entry name" value="H_PPase"/>
    <property type="match status" value="1"/>
</dbReference>
<feature type="transmembrane region" description="Helical" evidence="10">
    <location>
        <begin position="92"/>
        <end position="111"/>
    </location>
</feature>
<keyword evidence="12" id="KW-1185">Reference proteome</keyword>
<dbReference type="GO" id="GO:0004427">
    <property type="term" value="F:inorganic diphosphate phosphatase activity"/>
    <property type="evidence" value="ECO:0007669"/>
    <property type="project" value="InterPro"/>
</dbReference>
<reference evidence="11" key="2">
    <citation type="submission" date="2021-12" db="EMBL/GenBank/DDBJ databases">
        <title>Resequencing data analysis of finger millet.</title>
        <authorList>
            <person name="Hatakeyama M."/>
            <person name="Aluri S."/>
            <person name="Balachadran M.T."/>
            <person name="Sivarajan S.R."/>
            <person name="Poveda L."/>
            <person name="Shimizu-Inatsugi R."/>
            <person name="Schlapbach R."/>
            <person name="Sreeman S.M."/>
            <person name="Shimizu K.K."/>
        </authorList>
    </citation>
    <scope>NUCLEOTIDE SEQUENCE</scope>
</reference>
<keyword evidence="8" id="KW-0406">Ion transport</keyword>
<feature type="transmembrane region" description="Helical" evidence="10">
    <location>
        <begin position="608"/>
        <end position="641"/>
    </location>
</feature>
<reference evidence="11" key="1">
    <citation type="journal article" date="2018" name="DNA Res.">
        <title>Multiple hybrid de novo genome assembly of finger millet, an orphan allotetraploid crop.</title>
        <authorList>
            <person name="Hatakeyama M."/>
            <person name="Aluri S."/>
            <person name="Balachadran M.T."/>
            <person name="Sivarajan S.R."/>
            <person name="Patrignani A."/>
            <person name="Gruter S."/>
            <person name="Poveda L."/>
            <person name="Shimizu-Inatsugi R."/>
            <person name="Baeten J."/>
            <person name="Francoijs K.J."/>
            <person name="Nataraja K.N."/>
            <person name="Reddy Y.A.N."/>
            <person name="Phadnis S."/>
            <person name="Ravikumar R.L."/>
            <person name="Schlapbach R."/>
            <person name="Sreeman S.M."/>
            <person name="Shimizu K.K."/>
        </authorList>
    </citation>
    <scope>NUCLEOTIDE SEQUENCE</scope>
</reference>
<dbReference type="GO" id="GO:0016020">
    <property type="term" value="C:membrane"/>
    <property type="evidence" value="ECO:0007669"/>
    <property type="project" value="InterPro"/>
</dbReference>
<protein>
    <recommendedName>
        <fullName evidence="2">H(+)-exporting diphosphatase</fullName>
        <ecNumber evidence="2">7.1.3.1</ecNumber>
    </recommendedName>
</protein>
<keyword evidence="3" id="KW-0813">Transport</keyword>
<dbReference type="AlphaFoldDB" id="A0AAV5CRI2"/>
<evidence type="ECO:0000256" key="10">
    <source>
        <dbReference type="SAM" id="Phobius"/>
    </source>
</evidence>
<keyword evidence="7 10" id="KW-1133">Transmembrane helix</keyword>
<evidence type="ECO:0000256" key="7">
    <source>
        <dbReference type="ARBA" id="ARBA00022989"/>
    </source>
</evidence>
<evidence type="ECO:0000256" key="9">
    <source>
        <dbReference type="ARBA" id="ARBA00023136"/>
    </source>
</evidence>
<feature type="transmembrane region" description="Helical" evidence="10">
    <location>
        <begin position="531"/>
        <end position="549"/>
    </location>
</feature>
<keyword evidence="5" id="KW-0460">Magnesium</keyword>
<evidence type="ECO:0000256" key="3">
    <source>
        <dbReference type="ARBA" id="ARBA00022448"/>
    </source>
</evidence>
<feature type="transmembrane region" description="Helical" evidence="10">
    <location>
        <begin position="444"/>
        <end position="468"/>
    </location>
</feature>
<feature type="transmembrane region" description="Helical" evidence="10">
    <location>
        <begin position="362"/>
        <end position="380"/>
    </location>
</feature>
<comment type="caution">
    <text evidence="11">The sequence shown here is derived from an EMBL/GenBank/DDBJ whole genome shotgun (WGS) entry which is preliminary data.</text>
</comment>
<keyword evidence="9 10" id="KW-0472">Membrane</keyword>
<dbReference type="GO" id="GO:0009678">
    <property type="term" value="F:diphosphate hydrolysis-driven proton transmembrane transporter activity"/>
    <property type="evidence" value="ECO:0007669"/>
    <property type="project" value="UniProtKB-EC"/>
</dbReference>
<dbReference type="NCBIfam" id="TIGR01104">
    <property type="entry name" value="V_PPase"/>
    <property type="match status" value="1"/>
</dbReference>
<keyword evidence="6" id="KW-1278">Translocase</keyword>
<feature type="transmembrane region" description="Helical" evidence="10">
    <location>
        <begin position="474"/>
        <end position="496"/>
    </location>
</feature>
<dbReference type="PIRSF" id="PIRSF001265">
    <property type="entry name" value="H+-PPase"/>
    <property type="match status" value="1"/>
</dbReference>
<dbReference type="HAMAP" id="MF_01129">
    <property type="entry name" value="PPase_energized_pump"/>
    <property type="match status" value="1"/>
</dbReference>
<feature type="transmembrane region" description="Helical" evidence="10">
    <location>
        <begin position="12"/>
        <end position="31"/>
    </location>
</feature>
<dbReference type="PANTHER" id="PTHR31998">
    <property type="entry name" value="K(+)-INSENSITIVE PYROPHOSPHATE-ENERGIZED PROTON PUMP"/>
    <property type="match status" value="1"/>
</dbReference>
<evidence type="ECO:0000256" key="4">
    <source>
        <dbReference type="ARBA" id="ARBA00022692"/>
    </source>
</evidence>
<accession>A0AAV5CRI2</accession>
<sequence>MAILSALATEVFIPIAGIIGIVFAVVQWVLVSKVKLSPAAAAAGGSKNGGYGDYLIEEEEGLNDHNVVVKCAEIQNAISEGATSFLFTEYQYVGIFMSIFAVVIFLFLGSVEGFSTKSQPCTYSKDKMCKPALFTALFSTVSFLLGAITSLVSGFLGMKIATYANARTTLEARKGVGKAFITAFRSGAVMGFLLASSGLVVLYITINVFKLYYGEDWEGLFESITGYGLGGSSMALFGRVGGGIYTKAADVGADLVGKVERNIPEDDPRNPAVIADNVGDNVGDIAGMGSDLFGSYAESSCAALVVASISSFGINHDFTGMCYPLLVSSVGIIVCLITTLFATDFFEVKAVNEIEPALKKQLVISTALMTVGIALISWLALPAKFTIFNFGTQKEVSNWGLFFCVAIGLWAGLIIGFVTEYYTSNAYSPVQDVADSCRTGAATNVIFGLALGYKSVIIPIFAIALSIYVSFSIAAMYGIAVAALGMLSTIATGLAIDAYGPISDNAGAALVSLALFGAFVSRAGVQVVDVLSPKVFIGLIVGAMLPYWFSAMTMKSVGSAALKMVEEVRRQFNTIPGLMEGTAKPDYATCVKISTDASIKEMIPPGALVMLTPLIVGTLFGVETLSGVLAGALVSGVQIAISASNTGGAWDNAKKYIEAGASEHARTLGPKGSDCHKAAVIGDTIGDPLKDTSGPSLNILIKLMAVESLVFAPFFATHGGLLFKLF</sequence>
<dbReference type="Proteomes" id="UP001054889">
    <property type="component" value="Unassembled WGS sequence"/>
</dbReference>
<feature type="transmembrane region" description="Helical" evidence="10">
    <location>
        <begin position="179"/>
        <end position="206"/>
    </location>
</feature>
<feature type="transmembrane region" description="Helical" evidence="10">
    <location>
        <begin position="400"/>
        <end position="423"/>
    </location>
</feature>
<dbReference type="InterPro" id="IPR004131">
    <property type="entry name" value="PPase-energised_H-pump"/>
</dbReference>